<reference evidence="1" key="1">
    <citation type="submission" date="2022-06" db="EMBL/GenBank/DDBJ databases">
        <authorList>
            <person name="Legras J.-L."/>
            <person name="Devillers H."/>
            <person name="Grondin C."/>
        </authorList>
    </citation>
    <scope>NUCLEOTIDE SEQUENCE</scope>
    <source>
        <strain evidence="1">CLIB 1444</strain>
    </source>
</reference>
<dbReference type="EMBL" id="CALSDN010000004">
    <property type="protein sequence ID" value="CAH6720797.1"/>
    <property type="molecule type" value="Genomic_DNA"/>
</dbReference>
<evidence type="ECO:0000313" key="2">
    <source>
        <dbReference type="Proteomes" id="UP001152531"/>
    </source>
</evidence>
<sequence>MKEPEFSVINCTCCSTIVSYPQHSTKFRCSVCETTNILTHFEDYFHEFDQGKELHFISSKYVKKTIEKCLNGSSSPKPHEIFEPLSKYLYNSFRSYSCLNNSFKVNRNSKKIHYNKTNIDFEDIFHTFNLLINLPTKRPLFNALKGCLELLKRVPVTFGEDARNYSWLLMLLEIPFLSYALSHFENDDNGLVINVKEIKFQSYEISKRVLGIISNIQSVKVKNYFISWFSKYSVKSFVTKVDLINVYITFHLKRLFTIINSKSPRKSKPQSKILESDNLEVMDEELKESTIHLNKSKKTDSFTKIKLYQYGNDWHIKTSSMVLKLFVSSYNMRSDELHYSIFYNSLVDYVNLRMDFDAWVSNNKAAEHKNKDLPELSTILSYIKGDSNCYSDSATYFFSKYPYLITLGNKIMILEYEAKRLMERKAEEAFINSLDKKIPLDIYFRIRVRRNNIIQDSLSHIKLNQQNLKKGLKIQFVNEPGIDGGGLRKEWFHLIIDEILNPRKGLVSNIDESNFLWFHLLPHNTNQEYYFLLGAILGLAIYNSNILNLKFPLAFYKILLNLPIGFSDFQQIYPQSSSNLMKLKELSPEDLEALELTFEITLLDVEGNHVTRNLIPNGDRVRVNCSNLNDYIEKYAKFHIHDGITIPMNQLLKGFKSVTNGNGLSLFAPEEIKLLLCGDDESKLDIDILRSIINYKPEAAKEYAIVEWFWDYLQSLNFSQQRKFLIFVTGSDRIPATGIQNMIFSIKVIAYDSEKLPLSHTCFNQLDLYRYGTREKLFEKLHKAINESSGFGMK</sequence>
<comment type="caution">
    <text evidence="1">The sequence shown here is derived from an EMBL/GenBank/DDBJ whole genome shotgun (WGS) entry which is preliminary data.</text>
</comment>
<dbReference type="Proteomes" id="UP001152531">
    <property type="component" value="Unassembled WGS sequence"/>
</dbReference>
<organism evidence="1 2">
    <name type="scientific">[Candida] jaroonii</name>
    <dbReference type="NCBI Taxonomy" id="467808"/>
    <lineage>
        <taxon>Eukaryota</taxon>
        <taxon>Fungi</taxon>
        <taxon>Dikarya</taxon>
        <taxon>Ascomycota</taxon>
        <taxon>Saccharomycotina</taxon>
        <taxon>Pichiomycetes</taxon>
        <taxon>Debaryomycetaceae</taxon>
        <taxon>Yamadazyma</taxon>
    </lineage>
</organism>
<protein>
    <submittedName>
        <fullName evidence="1">Probable E3 ubiquitin-protein ligase Hul4p</fullName>
    </submittedName>
</protein>
<proteinExistence type="predicted"/>
<name>A0ACA9Y700_9ASCO</name>
<gene>
    <name evidence="1" type="ORF">CLIB1444_04S08174</name>
</gene>
<evidence type="ECO:0000313" key="1">
    <source>
        <dbReference type="EMBL" id="CAH6720797.1"/>
    </source>
</evidence>
<keyword evidence="2" id="KW-1185">Reference proteome</keyword>
<accession>A0ACA9Y700</accession>